<dbReference type="RefSeq" id="WP_003861242.1">
    <property type="nucleotide sequence ID" value="NZ_CP011309.1"/>
</dbReference>
<dbReference type="EMBL" id="CP011309">
    <property type="protein sequence ID" value="AKF27181.1"/>
    <property type="molecule type" value="Genomic_DNA"/>
</dbReference>
<dbReference type="AlphaFoldDB" id="A0A0F6Z5I7"/>
<gene>
    <name evidence="1" type="ORF">YH66_06230</name>
</gene>
<evidence type="ECO:0000313" key="1">
    <source>
        <dbReference type="EMBL" id="AKF27181.1"/>
    </source>
</evidence>
<accession>A0A0F6Z5I7</accession>
<keyword evidence="2" id="KW-1185">Reference proteome</keyword>
<dbReference type="PATRIC" id="fig|92706.3.peg.1294"/>
<sequence length="284" mass="32102">MATIVGSYPHPVLGNQDDVSSNFQLQNAQFKPDVDDIEISFRVASDDPDLTRMLKSGEAELMARWDCPVTMSNGYLELDVVRQHADGTSFKGWLDQREVREDVRIDIFVVASKTISEFSWQNQHEDYAQDKFEIRKGDLLANGGFFTIKVGKLYDPMDPPVGSCFRITVDPIQKREIKVNFDDDEQVVILMSKEMASGFQELSFRPDLQISLVILPALMETISFIQKNQSDDSEEDLSDKTWFQTVSSLLRSIDSETSPIAIAQQLLGDVVTKVLTVSLFTEED</sequence>
<dbReference type="HOGENOM" id="CLU_978849_0_0_11"/>
<name>A0A0F6Z5I7_9CORY</name>
<dbReference type="Proteomes" id="UP000034037">
    <property type="component" value="Chromosome"/>
</dbReference>
<reference evidence="1 2" key="1">
    <citation type="submission" date="2015-04" db="EMBL/GenBank/DDBJ databases">
        <title>Complete Genome Sequence of Brevibacterium flavum ATCC 15168.</title>
        <authorList>
            <person name="Ahn J."/>
            <person name="Park G."/>
            <person name="Jeon W."/>
            <person name="Jang Y."/>
            <person name="Jang M."/>
            <person name="Lee H."/>
            <person name="Lee H."/>
        </authorList>
    </citation>
    <scope>NUCLEOTIDE SEQUENCE [LARGE SCALE GENOMIC DNA]</scope>
    <source>
        <strain evidence="1 2">ATCC 15168</strain>
    </source>
</reference>
<evidence type="ECO:0000313" key="2">
    <source>
        <dbReference type="Proteomes" id="UP000034037"/>
    </source>
</evidence>
<organism evidence="1 2">
    <name type="scientific">[Brevibacterium] flavum</name>
    <dbReference type="NCBI Taxonomy" id="92706"/>
    <lineage>
        <taxon>Bacteria</taxon>
        <taxon>Bacillati</taxon>
        <taxon>Actinomycetota</taxon>
        <taxon>Actinomycetes</taxon>
        <taxon>Mycobacteriales</taxon>
        <taxon>Corynebacteriaceae</taxon>
        <taxon>Corynebacterium</taxon>
    </lineage>
</organism>
<proteinExistence type="predicted"/>
<protein>
    <submittedName>
        <fullName evidence="1">Uncharacterized protein</fullName>
    </submittedName>
</protein>